<organism evidence="3 4">
    <name type="scientific">Stenomitos frigidus ULC18</name>
    <dbReference type="NCBI Taxonomy" id="2107698"/>
    <lineage>
        <taxon>Bacteria</taxon>
        <taxon>Bacillati</taxon>
        <taxon>Cyanobacteriota</taxon>
        <taxon>Cyanophyceae</taxon>
        <taxon>Leptolyngbyales</taxon>
        <taxon>Leptolyngbyaceae</taxon>
        <taxon>Stenomitos</taxon>
    </lineage>
</organism>
<dbReference type="Proteomes" id="UP000239576">
    <property type="component" value="Unassembled WGS sequence"/>
</dbReference>
<evidence type="ECO:0000313" key="3">
    <source>
        <dbReference type="EMBL" id="PSB34422.1"/>
    </source>
</evidence>
<sequence>MVISQPPGLTSSNLISEIARYCLIIVPITTSILIAGSIKLDKSSNWLLLKGASETLKSEIYYFLTQTGKDKDKDPTDLKDSIRKLIEQVKIIQDSFNGTPVHKTSFRPFEGDDSDRSKHKNNTSSEGDFPEDDSKSSESPPKDDSKSSESPLKVNTQLPELSSLEIQPNSKAPFLCPKMYKSKRIEQQFKFYRSEAKGLSIQLEILRWIIYILGGVSTFLATIPSSQAWVAVSSTLVGTVTSYLELIRMEPTLINYNQAADLLYRNLLAWESSGAENDTETFKNLVRDTEQVIQRVSSSFVQDMQNLSKEGGSASSTRSTL</sequence>
<dbReference type="NCBIfam" id="NF033634">
    <property type="entry name" value="SLATT_1"/>
    <property type="match status" value="1"/>
</dbReference>
<dbReference type="Pfam" id="PF18181">
    <property type="entry name" value="SLATT_1"/>
    <property type="match status" value="1"/>
</dbReference>
<dbReference type="InterPro" id="IPR040884">
    <property type="entry name" value="SLATT_1"/>
</dbReference>
<feature type="domain" description="SMODS and SLOG-associating 2TM effector" evidence="2">
    <location>
        <begin position="180"/>
        <end position="295"/>
    </location>
</feature>
<accession>A0A2T1ENU8</accession>
<evidence type="ECO:0000313" key="4">
    <source>
        <dbReference type="Proteomes" id="UP000239576"/>
    </source>
</evidence>
<reference evidence="3 4" key="2">
    <citation type="submission" date="2018-03" db="EMBL/GenBank/DDBJ databases">
        <title>The ancient ancestry and fast evolution of plastids.</title>
        <authorList>
            <person name="Moore K.R."/>
            <person name="Magnabosco C."/>
            <person name="Momper L."/>
            <person name="Gold D.A."/>
            <person name="Bosak T."/>
            <person name="Fournier G.P."/>
        </authorList>
    </citation>
    <scope>NUCLEOTIDE SEQUENCE [LARGE SCALE GENOMIC DNA]</scope>
    <source>
        <strain evidence="3 4">ULC18</strain>
    </source>
</reference>
<evidence type="ECO:0000256" key="1">
    <source>
        <dbReference type="SAM" id="MobiDB-lite"/>
    </source>
</evidence>
<protein>
    <recommendedName>
        <fullName evidence="2">SMODS and SLOG-associating 2TM effector domain-containing protein</fullName>
    </recommendedName>
</protein>
<feature type="compositionally biased region" description="Basic and acidic residues" evidence="1">
    <location>
        <begin position="132"/>
        <end position="147"/>
    </location>
</feature>
<comment type="caution">
    <text evidence="3">The sequence shown here is derived from an EMBL/GenBank/DDBJ whole genome shotgun (WGS) entry which is preliminary data.</text>
</comment>
<dbReference type="EMBL" id="PVWK01000014">
    <property type="protein sequence ID" value="PSB34422.1"/>
    <property type="molecule type" value="Genomic_DNA"/>
</dbReference>
<dbReference type="AlphaFoldDB" id="A0A2T1ENU8"/>
<evidence type="ECO:0000259" key="2">
    <source>
        <dbReference type="Pfam" id="PF18181"/>
    </source>
</evidence>
<proteinExistence type="predicted"/>
<feature type="region of interest" description="Disordered" evidence="1">
    <location>
        <begin position="101"/>
        <end position="153"/>
    </location>
</feature>
<reference evidence="4" key="1">
    <citation type="submission" date="2018-02" db="EMBL/GenBank/DDBJ databases">
        <authorList>
            <person name="Moore K."/>
            <person name="Momper L."/>
        </authorList>
    </citation>
    <scope>NUCLEOTIDE SEQUENCE [LARGE SCALE GENOMIC DNA]</scope>
    <source>
        <strain evidence="4">ULC18</strain>
    </source>
</reference>
<keyword evidence="4" id="KW-1185">Reference proteome</keyword>
<gene>
    <name evidence="3" type="ORF">C7B82_02865</name>
</gene>
<name>A0A2T1ENU8_9CYAN</name>